<dbReference type="SUPFAM" id="SSF81891">
    <property type="entry name" value="Poly A polymerase C-terminal region-like"/>
    <property type="match status" value="1"/>
</dbReference>
<keyword evidence="6" id="KW-0547">Nucleotide-binding</keyword>
<evidence type="ECO:0000256" key="7">
    <source>
        <dbReference type="ARBA" id="ARBA00022842"/>
    </source>
</evidence>
<accession>A0A2M7D9Y2</accession>
<keyword evidence="3" id="KW-0819">tRNA processing</keyword>
<protein>
    <recommendedName>
        <fullName evidence="10">HD/PDEase domain-containing protein</fullName>
    </recommendedName>
</protein>
<reference evidence="12" key="1">
    <citation type="submission" date="2017-09" db="EMBL/GenBank/DDBJ databases">
        <title>Depth-based differentiation of microbial function through sediment-hosted aquifers and enrichment of novel symbionts in the deep terrestrial subsurface.</title>
        <authorList>
            <person name="Probst A.J."/>
            <person name="Ladd B."/>
            <person name="Jarett J.K."/>
            <person name="Geller-Mcgrath D.E."/>
            <person name="Sieber C.M.K."/>
            <person name="Emerson J.B."/>
            <person name="Anantharaman K."/>
            <person name="Thomas B.C."/>
            <person name="Malmstrom R."/>
            <person name="Stieglmeier M."/>
            <person name="Klingl A."/>
            <person name="Woyke T."/>
            <person name="Ryan C.M."/>
            <person name="Banfield J.F."/>
        </authorList>
    </citation>
    <scope>NUCLEOTIDE SEQUENCE [LARGE SCALE GENOMIC DNA]</scope>
</reference>
<dbReference type="EMBL" id="PETZ01000018">
    <property type="protein sequence ID" value="PIV45243.1"/>
    <property type="molecule type" value="Genomic_DNA"/>
</dbReference>
<evidence type="ECO:0000313" key="11">
    <source>
        <dbReference type="EMBL" id="PIV45243.1"/>
    </source>
</evidence>
<keyword evidence="4" id="KW-0548">Nucleotidyltransferase</keyword>
<feature type="domain" description="HD/PDEase" evidence="10">
    <location>
        <begin position="277"/>
        <end position="410"/>
    </location>
</feature>
<dbReference type="Pfam" id="PF01966">
    <property type="entry name" value="HD"/>
    <property type="match status" value="1"/>
</dbReference>
<dbReference type="Pfam" id="PF12627">
    <property type="entry name" value="PolyA_pol_RNAbd"/>
    <property type="match status" value="1"/>
</dbReference>
<keyword evidence="7" id="KW-0460">Magnesium</keyword>
<dbReference type="InterPro" id="IPR050264">
    <property type="entry name" value="Bact_CCA-adding_enz_type3_sf"/>
</dbReference>
<dbReference type="AlphaFoldDB" id="A0A2M7D9Y2"/>
<evidence type="ECO:0000256" key="1">
    <source>
        <dbReference type="ARBA" id="ARBA00001946"/>
    </source>
</evidence>
<dbReference type="InterPro" id="IPR002646">
    <property type="entry name" value="PolA_pol_head_dom"/>
</dbReference>
<dbReference type="Gene3D" id="1.10.246.80">
    <property type="match status" value="1"/>
</dbReference>
<evidence type="ECO:0000256" key="3">
    <source>
        <dbReference type="ARBA" id="ARBA00022694"/>
    </source>
</evidence>
<evidence type="ECO:0000256" key="5">
    <source>
        <dbReference type="ARBA" id="ARBA00022723"/>
    </source>
</evidence>
<dbReference type="CDD" id="cd00077">
    <property type="entry name" value="HDc"/>
    <property type="match status" value="1"/>
</dbReference>
<keyword evidence="2 8" id="KW-0808">Transferase</keyword>
<comment type="caution">
    <text evidence="11">The sequence shown here is derived from an EMBL/GenBank/DDBJ whole genome shotgun (WGS) entry which is preliminary data.</text>
</comment>
<keyword evidence="9" id="KW-0175">Coiled coil</keyword>
<dbReference type="GO" id="GO:0008033">
    <property type="term" value="P:tRNA processing"/>
    <property type="evidence" value="ECO:0007669"/>
    <property type="project" value="UniProtKB-KW"/>
</dbReference>
<gene>
    <name evidence="11" type="ORF">COS25_00860</name>
</gene>
<keyword evidence="5" id="KW-0479">Metal-binding</keyword>
<proteinExistence type="inferred from homology"/>
<dbReference type="InterPro" id="IPR003607">
    <property type="entry name" value="HD/PDEase_dom"/>
</dbReference>
<dbReference type="PANTHER" id="PTHR46173">
    <property type="entry name" value="CCA TRNA NUCLEOTIDYLTRANSFERASE 1, MITOCHONDRIAL"/>
    <property type="match status" value="1"/>
</dbReference>
<dbReference type="SUPFAM" id="SSF81301">
    <property type="entry name" value="Nucleotidyltransferase"/>
    <property type="match status" value="1"/>
</dbReference>
<dbReference type="GO" id="GO:0046872">
    <property type="term" value="F:metal ion binding"/>
    <property type="evidence" value="ECO:0007669"/>
    <property type="project" value="UniProtKB-KW"/>
</dbReference>
<sequence length="516" mass="59596">MEIPKEVKLVIEKLEKAGFEAFVVGGCVRDFLREAEPEDWDVATNAKPEEIQKVFPKSFYENKFLTVTVLTPELQRRGKKKANLLRPGNKNPKLKEIEVTTFRKEAKYTDKRHPDEIKFAKSIEEDLARRDFTINAMAIEVKSQIRIIDPFKGQQDLKNKIIRAVGNPEERFGEDALRMIRAARFATTLGGKEGKLSSSPFAEAREFEIEAETAKAIQKNSALLQVISKERIRDELMKIIMSEKAAEGIELLRKLGLLKYIIPELEEGYKVSQNKHHIYDCYEHSLKSLDYAAKKNFNKYVRLAALLHDIAKPRCKRGEGQDATFYGHETLSAKLAFQILSRLKFSKKDHDKIVKLVRCHLFYYNVGEVGDSSVRRLVLKAGPENMEELLQLRMADRIGSGVPKAEPYKLRHLKYIIEKVSRDPISVKMLKVNGKNVMEILKIQPGPKVGQILDVLLGYVLEDPKKNEKEFLEKEIKKLEELPEKELQNLVQKARKEREDIEMKRDEMTKKKYWVT</sequence>
<comment type="cofactor">
    <cofactor evidence="1">
        <name>Mg(2+)</name>
        <dbReference type="ChEBI" id="CHEBI:18420"/>
    </cofactor>
</comment>
<evidence type="ECO:0000313" key="12">
    <source>
        <dbReference type="Proteomes" id="UP000230864"/>
    </source>
</evidence>
<feature type="coiled-coil region" evidence="9">
    <location>
        <begin position="462"/>
        <end position="511"/>
    </location>
</feature>
<dbReference type="InterPro" id="IPR006675">
    <property type="entry name" value="HDIG_dom"/>
</dbReference>
<dbReference type="InterPro" id="IPR006674">
    <property type="entry name" value="HD_domain"/>
</dbReference>
<evidence type="ECO:0000256" key="4">
    <source>
        <dbReference type="ARBA" id="ARBA00022695"/>
    </source>
</evidence>
<evidence type="ECO:0000256" key="6">
    <source>
        <dbReference type="ARBA" id="ARBA00022741"/>
    </source>
</evidence>
<name>A0A2M7D9Y2_9BACT</name>
<dbReference type="PANTHER" id="PTHR46173:SF1">
    <property type="entry name" value="CCA TRNA NUCLEOTIDYLTRANSFERASE 1, MITOCHONDRIAL"/>
    <property type="match status" value="1"/>
</dbReference>
<dbReference type="Gene3D" id="1.10.3090.10">
    <property type="entry name" value="cca-adding enzyme, domain 2"/>
    <property type="match status" value="1"/>
</dbReference>
<comment type="similarity">
    <text evidence="8">Belongs to the tRNA nucleotidyltransferase/poly(A) polymerase family.</text>
</comment>
<evidence type="ECO:0000256" key="2">
    <source>
        <dbReference type="ARBA" id="ARBA00022679"/>
    </source>
</evidence>
<dbReference type="NCBIfam" id="TIGR00277">
    <property type="entry name" value="HDIG"/>
    <property type="match status" value="1"/>
</dbReference>
<dbReference type="Proteomes" id="UP000230864">
    <property type="component" value="Unassembled WGS sequence"/>
</dbReference>
<dbReference type="CDD" id="cd05398">
    <property type="entry name" value="NT_ClassII-CCAase"/>
    <property type="match status" value="1"/>
</dbReference>
<evidence type="ECO:0000256" key="8">
    <source>
        <dbReference type="RuleBase" id="RU003953"/>
    </source>
</evidence>
<evidence type="ECO:0000259" key="10">
    <source>
        <dbReference type="SMART" id="SM00471"/>
    </source>
</evidence>
<evidence type="ECO:0000256" key="9">
    <source>
        <dbReference type="SAM" id="Coils"/>
    </source>
</evidence>
<dbReference type="GO" id="GO:0000166">
    <property type="term" value="F:nucleotide binding"/>
    <property type="evidence" value="ECO:0007669"/>
    <property type="project" value="UniProtKB-KW"/>
</dbReference>
<dbReference type="InterPro" id="IPR043519">
    <property type="entry name" value="NT_sf"/>
</dbReference>
<organism evidence="11 12">
    <name type="scientific">Candidatus Nealsonbacteria bacterium CG02_land_8_20_14_3_00_37_10</name>
    <dbReference type="NCBI Taxonomy" id="1974699"/>
    <lineage>
        <taxon>Bacteria</taxon>
        <taxon>Candidatus Nealsoniibacteriota</taxon>
    </lineage>
</organism>
<dbReference type="GO" id="GO:0000049">
    <property type="term" value="F:tRNA binding"/>
    <property type="evidence" value="ECO:0007669"/>
    <property type="project" value="TreeGrafter"/>
</dbReference>
<dbReference type="Pfam" id="PF01743">
    <property type="entry name" value="PolyA_pol"/>
    <property type="match status" value="1"/>
</dbReference>
<dbReference type="Gene3D" id="3.30.460.10">
    <property type="entry name" value="Beta Polymerase, domain 2"/>
    <property type="match status" value="1"/>
</dbReference>
<keyword evidence="8" id="KW-0694">RNA-binding</keyword>
<dbReference type="SMART" id="SM00471">
    <property type="entry name" value="HDc"/>
    <property type="match status" value="1"/>
</dbReference>
<dbReference type="InterPro" id="IPR032828">
    <property type="entry name" value="PolyA_RNA-bd"/>
</dbReference>
<dbReference type="GO" id="GO:0016779">
    <property type="term" value="F:nucleotidyltransferase activity"/>
    <property type="evidence" value="ECO:0007669"/>
    <property type="project" value="UniProtKB-KW"/>
</dbReference>